<feature type="transmembrane region" description="Helical" evidence="9">
    <location>
        <begin position="388"/>
        <end position="417"/>
    </location>
</feature>
<dbReference type="EMBL" id="QRGO01000001">
    <property type="protein sequence ID" value="RDV04769.1"/>
    <property type="molecule type" value="Genomic_DNA"/>
</dbReference>
<dbReference type="InterPro" id="IPR036739">
    <property type="entry name" value="SLC41_membr_dom_sf"/>
</dbReference>
<dbReference type="OrthoDB" id="9790355at2"/>
<comment type="caution">
    <text evidence="11">The sequence shown here is derived from an EMBL/GenBank/DDBJ whole genome shotgun (WGS) entry which is preliminary data.</text>
</comment>
<keyword evidence="4 9" id="KW-0812">Transmembrane</keyword>
<comment type="caution">
    <text evidence="9">Lacks conserved residue(s) required for the propagation of feature annotation.</text>
</comment>
<dbReference type="SMART" id="SM00116">
    <property type="entry name" value="CBS"/>
    <property type="match status" value="2"/>
</dbReference>
<protein>
    <recommendedName>
        <fullName evidence="9">Magnesium transporter MgtE</fullName>
    </recommendedName>
</protein>
<evidence type="ECO:0000256" key="9">
    <source>
        <dbReference type="RuleBase" id="RU362011"/>
    </source>
</evidence>
<dbReference type="SUPFAM" id="SSF158791">
    <property type="entry name" value="MgtE N-terminal domain-like"/>
    <property type="match status" value="1"/>
</dbReference>
<evidence type="ECO:0000256" key="5">
    <source>
        <dbReference type="ARBA" id="ARBA00022842"/>
    </source>
</evidence>
<evidence type="ECO:0000256" key="7">
    <source>
        <dbReference type="ARBA" id="ARBA00023136"/>
    </source>
</evidence>
<keyword evidence="3 9" id="KW-0813">Transport</keyword>
<dbReference type="SUPFAM" id="SSF54631">
    <property type="entry name" value="CBS-domain pair"/>
    <property type="match status" value="1"/>
</dbReference>
<feature type="transmembrane region" description="Helical" evidence="9">
    <location>
        <begin position="429"/>
        <end position="452"/>
    </location>
</feature>
<dbReference type="Gene3D" id="1.25.60.10">
    <property type="entry name" value="MgtE N-terminal domain-like"/>
    <property type="match status" value="1"/>
</dbReference>
<feature type="transmembrane region" description="Helical" evidence="9">
    <location>
        <begin position="355"/>
        <end position="376"/>
    </location>
</feature>
<dbReference type="InterPro" id="IPR006667">
    <property type="entry name" value="SLC41_membr_dom"/>
</dbReference>
<keyword evidence="5 9" id="KW-0460">Magnesium</keyword>
<evidence type="ECO:0000256" key="1">
    <source>
        <dbReference type="ARBA" id="ARBA00004141"/>
    </source>
</evidence>
<dbReference type="PANTHER" id="PTHR43773">
    <property type="entry name" value="MAGNESIUM TRANSPORTER MGTE"/>
    <property type="match status" value="1"/>
</dbReference>
<dbReference type="Gene3D" id="1.10.357.20">
    <property type="entry name" value="SLC41 divalent cation transporters, integral membrane domain"/>
    <property type="match status" value="1"/>
</dbReference>
<dbReference type="NCBIfam" id="TIGR00400">
    <property type="entry name" value="mgtE"/>
    <property type="match status" value="1"/>
</dbReference>
<evidence type="ECO:0000313" key="11">
    <source>
        <dbReference type="EMBL" id="RDV04769.1"/>
    </source>
</evidence>
<dbReference type="Pfam" id="PF00571">
    <property type="entry name" value="CBS"/>
    <property type="match status" value="2"/>
</dbReference>
<dbReference type="Pfam" id="PF03448">
    <property type="entry name" value="MgtE_N"/>
    <property type="match status" value="1"/>
</dbReference>
<keyword evidence="8" id="KW-0129">CBS domain</keyword>
<dbReference type="RefSeq" id="WP_115516794.1">
    <property type="nucleotide sequence ID" value="NZ_QRGO01000001.1"/>
</dbReference>
<evidence type="ECO:0000256" key="8">
    <source>
        <dbReference type="PROSITE-ProRule" id="PRU00703"/>
    </source>
</evidence>
<dbReference type="GO" id="GO:0046872">
    <property type="term" value="F:metal ion binding"/>
    <property type="evidence" value="ECO:0007669"/>
    <property type="project" value="UniProtKB-KW"/>
</dbReference>
<comment type="subcellular location">
    <subcellularLocation>
        <location evidence="9">Cell membrane</location>
        <topology evidence="9">Multi-pass membrane protein</topology>
    </subcellularLocation>
    <subcellularLocation>
        <location evidence="1">Membrane</location>
        <topology evidence="1">Multi-pass membrane protein</topology>
    </subcellularLocation>
</comment>
<dbReference type="Gene3D" id="3.10.580.10">
    <property type="entry name" value="CBS-domain"/>
    <property type="match status" value="1"/>
</dbReference>
<dbReference type="PROSITE" id="PS51371">
    <property type="entry name" value="CBS"/>
    <property type="match status" value="2"/>
</dbReference>
<dbReference type="Proteomes" id="UP000263993">
    <property type="component" value="Unassembled WGS sequence"/>
</dbReference>
<feature type="domain" description="CBS" evidence="10">
    <location>
        <begin position="196"/>
        <end position="253"/>
    </location>
</feature>
<dbReference type="InterPro" id="IPR006669">
    <property type="entry name" value="MgtE_transporter"/>
</dbReference>
<feature type="domain" description="CBS" evidence="10">
    <location>
        <begin position="131"/>
        <end position="194"/>
    </location>
</feature>
<comment type="function">
    <text evidence="9">Acts as a magnesium transporter.</text>
</comment>
<dbReference type="InterPro" id="IPR046342">
    <property type="entry name" value="CBS_dom_sf"/>
</dbReference>
<dbReference type="GO" id="GO:0005886">
    <property type="term" value="C:plasma membrane"/>
    <property type="evidence" value="ECO:0007669"/>
    <property type="project" value="UniProtKB-SubCell"/>
</dbReference>
<dbReference type="Pfam" id="PF01769">
    <property type="entry name" value="MgtE"/>
    <property type="match status" value="1"/>
</dbReference>
<evidence type="ECO:0000256" key="4">
    <source>
        <dbReference type="ARBA" id="ARBA00022692"/>
    </source>
</evidence>
<name>A0A371BAY3_9BRAD</name>
<evidence type="ECO:0000259" key="10">
    <source>
        <dbReference type="PROSITE" id="PS51371"/>
    </source>
</evidence>
<comment type="similarity">
    <text evidence="2 9">Belongs to the SLC41A transporter family.</text>
</comment>
<dbReference type="InterPro" id="IPR000644">
    <property type="entry name" value="CBS_dom"/>
</dbReference>
<dbReference type="AlphaFoldDB" id="A0A371BAY3"/>
<evidence type="ECO:0000256" key="6">
    <source>
        <dbReference type="ARBA" id="ARBA00022989"/>
    </source>
</evidence>
<comment type="subunit">
    <text evidence="9">Homodimer.</text>
</comment>
<proteinExistence type="inferred from homology"/>
<dbReference type="SUPFAM" id="SSF161093">
    <property type="entry name" value="MgtE membrane domain-like"/>
    <property type="match status" value="1"/>
</dbReference>
<dbReference type="InterPro" id="IPR038076">
    <property type="entry name" value="MgtE_N_sf"/>
</dbReference>
<keyword evidence="7 9" id="KW-0472">Membrane</keyword>
<dbReference type="SMART" id="SM00924">
    <property type="entry name" value="MgtE_N"/>
    <property type="match status" value="1"/>
</dbReference>
<evidence type="ECO:0000256" key="3">
    <source>
        <dbReference type="ARBA" id="ARBA00022448"/>
    </source>
</evidence>
<keyword evidence="12" id="KW-1185">Reference proteome</keyword>
<evidence type="ECO:0000313" key="12">
    <source>
        <dbReference type="Proteomes" id="UP000263993"/>
    </source>
</evidence>
<keyword evidence="9" id="KW-1003">Cell membrane</keyword>
<reference evidence="12" key="1">
    <citation type="submission" date="2018-08" db="EMBL/GenBank/DDBJ databases">
        <authorList>
            <person name="Kim S.-J."/>
            <person name="Jung G.-Y."/>
        </authorList>
    </citation>
    <scope>NUCLEOTIDE SEQUENCE [LARGE SCALE GENOMIC DNA]</scope>
    <source>
        <strain evidence="12">GY_H</strain>
    </source>
</reference>
<keyword evidence="6 9" id="KW-1133">Transmembrane helix</keyword>
<evidence type="ECO:0000256" key="2">
    <source>
        <dbReference type="ARBA" id="ARBA00009749"/>
    </source>
</evidence>
<keyword evidence="9" id="KW-0479">Metal-binding</keyword>
<dbReference type="CDD" id="cd04606">
    <property type="entry name" value="CBS_pair_Mg_transporter"/>
    <property type="match status" value="1"/>
</dbReference>
<sequence length="457" mass="49522">MDTENLLHKADLSPSELAKAMLNRHVGDNVETLNNLEIEQAAPVLAALPVERAVEILDQPEFFGGPELIASLPAAHAAALLNAMSADRAADIVRLLPEDTAPLVLAVLDDESRSAIQRLLVYPEDTAGGLMTTEFVSVPSNFTVGQTLEHIRHVERTRETVYAIYVLDPATKRLVQMVTLRRLISADPSAPILSAARESKPITVTPQTDREEVGRLFRKYDLLAVPVVDHFGHVLGIVTVDDAIDAMLQESSEDVQKFGGMEAIDKPYLQMGFGAMIKKRAGWLCVLFLSEMLTASAMQSFEAELEKAIVLTLFVPLIMSSGGNSGSQATSLLIRSLALQELRLRDWWRVAIRELPTGIVLGSFLGIIGIARIAIWQSAGLYDYGPHWQLVALTVGTALIGIVTFGSMAGSMLPFILKRAGFDPASASAPFVATLVDVTGLVIYFSVALVILRGTLL</sequence>
<accession>A0A371BAY3</accession>
<dbReference type="GO" id="GO:0015095">
    <property type="term" value="F:magnesium ion transmembrane transporter activity"/>
    <property type="evidence" value="ECO:0007669"/>
    <property type="project" value="UniProtKB-UniRule"/>
</dbReference>
<dbReference type="PANTHER" id="PTHR43773:SF1">
    <property type="entry name" value="MAGNESIUM TRANSPORTER MGTE"/>
    <property type="match status" value="1"/>
</dbReference>
<organism evidence="11 12">
    <name type="scientific">Undibacter mobilis</name>
    <dbReference type="NCBI Taxonomy" id="2292256"/>
    <lineage>
        <taxon>Bacteria</taxon>
        <taxon>Pseudomonadati</taxon>
        <taxon>Pseudomonadota</taxon>
        <taxon>Alphaproteobacteria</taxon>
        <taxon>Hyphomicrobiales</taxon>
        <taxon>Nitrobacteraceae</taxon>
        <taxon>Undibacter</taxon>
    </lineage>
</organism>
<gene>
    <name evidence="11" type="primary">mgtE</name>
    <name evidence="11" type="ORF">DXH78_09460</name>
</gene>
<dbReference type="InterPro" id="IPR006668">
    <property type="entry name" value="Mg_transptr_MgtE_intracell_dom"/>
</dbReference>